<comment type="caution">
    <text evidence="1">The sequence shown here is derived from an EMBL/GenBank/DDBJ whole genome shotgun (WGS) entry which is preliminary data.</text>
</comment>
<gene>
    <name evidence="1" type="ORF">N8T08_000324</name>
</gene>
<evidence type="ECO:0000313" key="1">
    <source>
        <dbReference type="EMBL" id="KAK1147811.1"/>
    </source>
</evidence>
<keyword evidence="2" id="KW-1185">Reference proteome</keyword>
<dbReference type="EMBL" id="JAOPJF010000010">
    <property type="protein sequence ID" value="KAK1147811.1"/>
    <property type="molecule type" value="Genomic_DNA"/>
</dbReference>
<name>A0ACC3BB39_9EURO</name>
<evidence type="ECO:0000313" key="2">
    <source>
        <dbReference type="Proteomes" id="UP001177260"/>
    </source>
</evidence>
<reference evidence="1 2" key="1">
    <citation type="journal article" date="2023" name="ACS Omega">
        <title>Identification of the Neoaspergillic Acid Biosynthesis Gene Cluster by Establishing an In Vitro CRISPR-Ribonucleoprotein Genetic System in Aspergillus melleus.</title>
        <authorList>
            <person name="Yuan B."/>
            <person name="Grau M.F."/>
            <person name="Murata R.M."/>
            <person name="Torok T."/>
            <person name="Venkateswaran K."/>
            <person name="Stajich J.E."/>
            <person name="Wang C.C.C."/>
        </authorList>
    </citation>
    <scope>NUCLEOTIDE SEQUENCE [LARGE SCALE GENOMIC DNA]</scope>
    <source>
        <strain evidence="1 2">IMV 1140</strain>
    </source>
</reference>
<sequence length="676" mass="77298">MSPKHIVFDIVGTLITYTNLISTVNSRLGPKLLSKNITPTHLVATWFEVAEREYAYLSIANAYAPFDICFENLFYRTLYIAGIQDPRDFASAEDLEALMDAYRRLDARKGARECVQGGVLYGVGSNAAYLPLCYYEDFYPGKSSWYPGEMGDDDPIPDEHRSLVCSRLPASFYAVPSPTFYPGPIDETSMDEDDYDLSPEDNSVPFENAYNEAPESSSTLYQNTHNANLEHESTSHENAYNGTTESSYDSYQNTEYPESVSNPYENFDNEDLDNWSWSASYFINSESHGNASNPYENFDNEVIESGHIQYGNSQNQGLENASIPNTNLYQPPDNAYSRYQRTYNQQSYNPYTTTIGVSYNQSRENGSVLYKQGYNGGIVSQPVTNNRGPTFDEVRETIKQDIHNTAHSEVNTMIYGPMYPEVGYDMAHNIANYIKHTENIKAHVHFNSWTAKFEIRKMTNISETIGEWFRLYMDRFHLRQSFTQSEFTQLEILEGELTEGFAQPYYHQSVKQPFLQVRTRGQEMPQIVIEIGWNESIQRMREDVSLWGDGSYSTVQVVILVHFTFHPDDQVQGSLEVWRPRMMEVPDDGAIEYRRNGMQLAQAEPIFPEPQSRQRDAAIYLTRGELFGSAMAPSQDPKDVFEFYMNELQDIVEAEIRAKELQPLENGQTDPGDGEN</sequence>
<dbReference type="Proteomes" id="UP001177260">
    <property type="component" value="Unassembled WGS sequence"/>
</dbReference>
<protein>
    <submittedName>
        <fullName evidence="1">Uncharacterized protein</fullName>
    </submittedName>
</protein>
<proteinExistence type="predicted"/>
<accession>A0ACC3BB39</accession>
<organism evidence="1 2">
    <name type="scientific">Aspergillus melleus</name>
    <dbReference type="NCBI Taxonomy" id="138277"/>
    <lineage>
        <taxon>Eukaryota</taxon>
        <taxon>Fungi</taxon>
        <taxon>Dikarya</taxon>
        <taxon>Ascomycota</taxon>
        <taxon>Pezizomycotina</taxon>
        <taxon>Eurotiomycetes</taxon>
        <taxon>Eurotiomycetidae</taxon>
        <taxon>Eurotiales</taxon>
        <taxon>Aspergillaceae</taxon>
        <taxon>Aspergillus</taxon>
        <taxon>Aspergillus subgen. Circumdati</taxon>
    </lineage>
</organism>